<keyword evidence="3" id="KW-1185">Reference proteome</keyword>
<dbReference type="RefSeq" id="WP_094786767.1">
    <property type="nucleotide sequence ID" value="NZ_NDXW01000001.1"/>
</dbReference>
<dbReference type="Pfam" id="PF07876">
    <property type="entry name" value="Dabb"/>
    <property type="match status" value="1"/>
</dbReference>
<dbReference type="Gene3D" id="3.30.70.100">
    <property type="match status" value="1"/>
</dbReference>
<dbReference type="InterPro" id="IPR013097">
    <property type="entry name" value="Dabb"/>
</dbReference>
<dbReference type="PANTHER" id="PTHR37832">
    <property type="entry name" value="BLL2683 PROTEIN"/>
    <property type="match status" value="1"/>
</dbReference>
<dbReference type="EMBL" id="NDXW01000001">
    <property type="protein sequence ID" value="RDH43437.1"/>
    <property type="molecule type" value="Genomic_DNA"/>
</dbReference>
<dbReference type="AlphaFoldDB" id="A0A4P9VM51"/>
<evidence type="ECO:0000313" key="2">
    <source>
        <dbReference type="EMBL" id="RDH43437.1"/>
    </source>
</evidence>
<name>A0A4P9VM51_9GAMM</name>
<feature type="domain" description="Stress-response A/B barrel" evidence="1">
    <location>
        <begin position="2"/>
        <end position="100"/>
    </location>
</feature>
<proteinExistence type="predicted"/>
<comment type="caution">
    <text evidence="2">The sequence shown here is derived from an EMBL/GenBank/DDBJ whole genome shotgun (WGS) entry which is preliminary data.</text>
</comment>
<evidence type="ECO:0000313" key="3">
    <source>
        <dbReference type="Proteomes" id="UP000257039"/>
    </source>
</evidence>
<gene>
    <name evidence="2" type="ORF">B9G39_08280</name>
</gene>
<protein>
    <submittedName>
        <fullName evidence="2">Dabb family protein</fullName>
    </submittedName>
</protein>
<organism evidence="2 3">
    <name type="scientific">Zooshikella ganghwensis</name>
    <dbReference type="NCBI Taxonomy" id="202772"/>
    <lineage>
        <taxon>Bacteria</taxon>
        <taxon>Pseudomonadati</taxon>
        <taxon>Pseudomonadota</taxon>
        <taxon>Gammaproteobacteria</taxon>
        <taxon>Oceanospirillales</taxon>
        <taxon>Zooshikellaceae</taxon>
        <taxon>Zooshikella</taxon>
    </lineage>
</organism>
<dbReference type="SMART" id="SM00886">
    <property type="entry name" value="Dabb"/>
    <property type="match status" value="1"/>
</dbReference>
<dbReference type="SUPFAM" id="SSF54909">
    <property type="entry name" value="Dimeric alpha+beta barrel"/>
    <property type="match status" value="1"/>
</dbReference>
<dbReference type="InterPro" id="IPR011008">
    <property type="entry name" value="Dimeric_a/b-barrel"/>
</dbReference>
<evidence type="ECO:0000259" key="1">
    <source>
        <dbReference type="PROSITE" id="PS51502"/>
    </source>
</evidence>
<dbReference type="PROSITE" id="PS51502">
    <property type="entry name" value="S_R_A_B_BARREL"/>
    <property type="match status" value="1"/>
</dbReference>
<dbReference type="PANTHER" id="PTHR37832:SF1">
    <property type="entry name" value="STRESS-RESPONSE A_B BARREL DOMAIN-CONTAINING PROTEIN"/>
    <property type="match status" value="1"/>
</dbReference>
<dbReference type="Proteomes" id="UP000257039">
    <property type="component" value="Unassembled WGS sequence"/>
</dbReference>
<sequence>MVCHIVLLKCKSAITKQETLQLESALVSLEGKIPGLRQVIFNKNISPEGKQQGFTHGFYMMFENLAARDVYLTHPEHQQVKPFIRQVLADEPEAILVIDL</sequence>
<accession>A0A4P9VM51</accession>
<reference evidence="2 3" key="1">
    <citation type="submission" date="2017-04" db="EMBL/GenBank/DDBJ databases">
        <title>Draft genome sequence of Zooshikella ganghwensis VG4 isolated from Red Sea sediments.</title>
        <authorList>
            <person name="Rehman Z."/>
            <person name="Alam I."/>
            <person name="Kamau A."/>
            <person name="Bajic V."/>
            <person name="Leiknes T."/>
        </authorList>
    </citation>
    <scope>NUCLEOTIDE SEQUENCE [LARGE SCALE GENOMIC DNA]</scope>
    <source>
        <strain evidence="2 3">VG4</strain>
    </source>
</reference>